<dbReference type="Pfam" id="PF07714">
    <property type="entry name" value="PK_Tyr_Ser-Thr"/>
    <property type="match status" value="1"/>
</dbReference>
<accession>A0ABR2KAX6</accession>
<comment type="caution">
    <text evidence="2">The sequence shown here is derived from an EMBL/GenBank/DDBJ whole genome shotgun (WGS) entry which is preliminary data.</text>
</comment>
<evidence type="ECO:0000259" key="1">
    <source>
        <dbReference type="PROSITE" id="PS50011"/>
    </source>
</evidence>
<dbReference type="Proteomes" id="UP001470230">
    <property type="component" value="Unassembled WGS sequence"/>
</dbReference>
<organism evidence="2 3">
    <name type="scientific">Tritrichomonas musculus</name>
    <dbReference type="NCBI Taxonomy" id="1915356"/>
    <lineage>
        <taxon>Eukaryota</taxon>
        <taxon>Metamonada</taxon>
        <taxon>Parabasalia</taxon>
        <taxon>Tritrichomonadida</taxon>
        <taxon>Tritrichomonadidae</taxon>
        <taxon>Tritrichomonas</taxon>
    </lineage>
</organism>
<dbReference type="InterPro" id="IPR000719">
    <property type="entry name" value="Prot_kinase_dom"/>
</dbReference>
<reference evidence="2 3" key="1">
    <citation type="submission" date="2024-04" db="EMBL/GenBank/DDBJ databases">
        <title>Tritrichomonas musculus Genome.</title>
        <authorList>
            <person name="Alves-Ferreira E."/>
            <person name="Grigg M."/>
            <person name="Lorenzi H."/>
            <person name="Galac M."/>
        </authorList>
    </citation>
    <scope>NUCLEOTIDE SEQUENCE [LARGE SCALE GENOMIC DNA]</scope>
    <source>
        <strain evidence="2 3">EAF2021</strain>
    </source>
</reference>
<proteinExistence type="predicted"/>
<dbReference type="PROSITE" id="PS50011">
    <property type="entry name" value="PROTEIN_KINASE_DOM"/>
    <property type="match status" value="1"/>
</dbReference>
<feature type="domain" description="Protein kinase" evidence="1">
    <location>
        <begin position="1"/>
        <end position="74"/>
    </location>
</feature>
<dbReference type="EMBL" id="JAPFFF010000006">
    <property type="protein sequence ID" value="KAK8888244.1"/>
    <property type="molecule type" value="Genomic_DNA"/>
</dbReference>
<evidence type="ECO:0000313" key="2">
    <source>
        <dbReference type="EMBL" id="KAK8888244.1"/>
    </source>
</evidence>
<dbReference type="SUPFAM" id="SSF56112">
    <property type="entry name" value="Protein kinase-like (PK-like)"/>
    <property type="match status" value="1"/>
</dbReference>
<evidence type="ECO:0000313" key="3">
    <source>
        <dbReference type="Proteomes" id="UP001470230"/>
    </source>
</evidence>
<sequence length="74" mass="8202">MGQAPGTLKFMPPEILNDDEYDQKIDVYAFGIIVYFILTKGEYPRIGIAEVAAGKKAPIPKGINDFAKNLILRC</sequence>
<dbReference type="Gene3D" id="1.10.510.10">
    <property type="entry name" value="Transferase(Phosphotransferase) domain 1"/>
    <property type="match status" value="1"/>
</dbReference>
<dbReference type="InterPro" id="IPR011009">
    <property type="entry name" value="Kinase-like_dom_sf"/>
</dbReference>
<keyword evidence="3" id="KW-1185">Reference proteome</keyword>
<gene>
    <name evidence="2" type="ORF">M9Y10_039309</name>
</gene>
<protein>
    <recommendedName>
        <fullName evidence="1">Protein kinase domain-containing protein</fullName>
    </recommendedName>
</protein>
<dbReference type="InterPro" id="IPR001245">
    <property type="entry name" value="Ser-Thr/Tyr_kinase_cat_dom"/>
</dbReference>
<name>A0ABR2KAX6_9EUKA</name>